<gene>
    <name evidence="2" type="ORF">GSLYS_00009606001</name>
</gene>
<feature type="region of interest" description="Disordered" evidence="1">
    <location>
        <begin position="1"/>
        <end position="22"/>
    </location>
</feature>
<sequence>EIYNNSNNKKLQPAGQFLDVTSKRKLDPSCDLDYYTAKRPKKEETHLPAKITNHSAAKRPANNEQFDVNELGQESKTFSNNSDAQLSNTLSNTVLSSDESSNASTSTLGETRVNVAIPNLTVRQFIFSQLGFTMDETQASKLPWPLETNLNELNLSLTEQEAIRTETIGACAHLLKLPKLITERKFNLEVSDLLLHPNISDHQILLEVNVIKQCQKILMQ</sequence>
<feature type="non-terminal residue" evidence="2">
    <location>
        <position position="1"/>
    </location>
</feature>
<organism evidence="2 3">
    <name type="scientific">Lymnaea stagnalis</name>
    <name type="common">Great pond snail</name>
    <name type="synonym">Helix stagnalis</name>
    <dbReference type="NCBI Taxonomy" id="6523"/>
    <lineage>
        <taxon>Eukaryota</taxon>
        <taxon>Metazoa</taxon>
        <taxon>Spiralia</taxon>
        <taxon>Lophotrochozoa</taxon>
        <taxon>Mollusca</taxon>
        <taxon>Gastropoda</taxon>
        <taxon>Heterobranchia</taxon>
        <taxon>Euthyneura</taxon>
        <taxon>Panpulmonata</taxon>
        <taxon>Hygrophila</taxon>
        <taxon>Lymnaeoidea</taxon>
        <taxon>Lymnaeidae</taxon>
        <taxon>Lymnaea</taxon>
    </lineage>
</organism>
<proteinExistence type="predicted"/>
<reference evidence="2 3" key="1">
    <citation type="submission" date="2024-04" db="EMBL/GenBank/DDBJ databases">
        <authorList>
            <consortium name="Genoscope - CEA"/>
            <person name="William W."/>
        </authorList>
    </citation>
    <scope>NUCLEOTIDE SEQUENCE [LARGE SCALE GENOMIC DNA]</scope>
</reference>
<evidence type="ECO:0000256" key="1">
    <source>
        <dbReference type="SAM" id="MobiDB-lite"/>
    </source>
</evidence>
<feature type="non-terminal residue" evidence="2">
    <location>
        <position position="220"/>
    </location>
</feature>
<feature type="region of interest" description="Disordered" evidence="1">
    <location>
        <begin position="37"/>
        <end position="62"/>
    </location>
</feature>
<accession>A0AAV2HTM9</accession>
<feature type="compositionally biased region" description="Polar residues" evidence="1">
    <location>
        <begin position="1"/>
        <end position="10"/>
    </location>
</feature>
<dbReference type="EMBL" id="CAXITT010000207">
    <property type="protein sequence ID" value="CAL1535646.1"/>
    <property type="molecule type" value="Genomic_DNA"/>
</dbReference>
<evidence type="ECO:0000313" key="2">
    <source>
        <dbReference type="EMBL" id="CAL1535646.1"/>
    </source>
</evidence>
<name>A0AAV2HTM9_LYMST</name>
<dbReference type="Proteomes" id="UP001497497">
    <property type="component" value="Unassembled WGS sequence"/>
</dbReference>
<dbReference type="AlphaFoldDB" id="A0AAV2HTM9"/>
<keyword evidence="3" id="KW-1185">Reference proteome</keyword>
<evidence type="ECO:0000313" key="3">
    <source>
        <dbReference type="Proteomes" id="UP001497497"/>
    </source>
</evidence>
<comment type="caution">
    <text evidence="2">The sequence shown here is derived from an EMBL/GenBank/DDBJ whole genome shotgun (WGS) entry which is preliminary data.</text>
</comment>
<protein>
    <submittedName>
        <fullName evidence="2">Uncharacterized protein</fullName>
    </submittedName>
</protein>